<keyword evidence="4" id="KW-1185">Reference proteome</keyword>
<name>A0A547Q066_9RHOB</name>
<reference evidence="3 4" key="1">
    <citation type="submission" date="2019-06" db="EMBL/GenBank/DDBJ databases">
        <title>Paenimaribius caenipelagi gen. nov., sp. nov., isolated from a tidal flat.</title>
        <authorList>
            <person name="Yoon J.-H."/>
        </authorList>
    </citation>
    <scope>NUCLEOTIDE SEQUENCE [LARGE SCALE GENOMIC DNA]</scope>
    <source>
        <strain evidence="3 4">JBTF-M29</strain>
    </source>
</reference>
<evidence type="ECO:0000256" key="2">
    <source>
        <dbReference type="SAM" id="SignalP"/>
    </source>
</evidence>
<dbReference type="AlphaFoldDB" id="A0A547Q066"/>
<sequence length="324" mass="35880">MTSKLTLATLGLFTLAGCAQQFMAEPPVAPPLETAALPAPVSPVPPAPAAHTQKPARPQDSTLGDYYQLVQNRLLRQGLLRTDRGGADTPWDADRLARTFFDLAFYEEYAPNSGVHTAQLTRANLRRFDKPVRIEMRFGDSVPAEMEASDRAEVRSYADRLSRATGHPVSTVGSGGNFIIFVVDEDERRSLGPELKRLAPGLTDQALNTLLDLPQTTYCVVFAVDNFNNNKYSRAISIIRAEHPDLLRQSCYHEEIAQGLGMSNDSPRARPSIFNDDEEFALLTDMDERLMGILYDPRLRAGMSLEEARPLVRLIAEERAGGSY</sequence>
<dbReference type="PROSITE" id="PS51257">
    <property type="entry name" value="PROKAR_LIPOPROTEIN"/>
    <property type="match status" value="1"/>
</dbReference>
<dbReference type="Pfam" id="PF11150">
    <property type="entry name" value="DUF2927"/>
    <property type="match status" value="1"/>
</dbReference>
<gene>
    <name evidence="3" type="ORF">FEV53_10160</name>
</gene>
<dbReference type="Proteomes" id="UP000318590">
    <property type="component" value="Unassembled WGS sequence"/>
</dbReference>
<dbReference type="InterPro" id="IPR021323">
    <property type="entry name" value="DUF2927"/>
</dbReference>
<evidence type="ECO:0000256" key="1">
    <source>
        <dbReference type="SAM" id="MobiDB-lite"/>
    </source>
</evidence>
<feature type="region of interest" description="Disordered" evidence="1">
    <location>
        <begin position="34"/>
        <end position="61"/>
    </location>
</feature>
<evidence type="ECO:0000313" key="3">
    <source>
        <dbReference type="EMBL" id="TRD19800.1"/>
    </source>
</evidence>
<feature type="signal peptide" evidence="2">
    <location>
        <begin position="1"/>
        <end position="24"/>
    </location>
</feature>
<evidence type="ECO:0000313" key="4">
    <source>
        <dbReference type="Proteomes" id="UP000318590"/>
    </source>
</evidence>
<feature type="chain" id="PRO_5021963238" evidence="2">
    <location>
        <begin position="25"/>
        <end position="324"/>
    </location>
</feature>
<dbReference type="OrthoDB" id="3295600at2"/>
<organism evidence="3 4">
    <name type="scientific">Palleronia caenipelagi</name>
    <dbReference type="NCBI Taxonomy" id="2489174"/>
    <lineage>
        <taxon>Bacteria</taxon>
        <taxon>Pseudomonadati</taxon>
        <taxon>Pseudomonadota</taxon>
        <taxon>Alphaproteobacteria</taxon>
        <taxon>Rhodobacterales</taxon>
        <taxon>Roseobacteraceae</taxon>
        <taxon>Palleronia</taxon>
    </lineage>
</organism>
<comment type="caution">
    <text evidence="3">The sequence shown here is derived from an EMBL/GenBank/DDBJ whole genome shotgun (WGS) entry which is preliminary data.</text>
</comment>
<keyword evidence="2" id="KW-0732">Signal</keyword>
<dbReference type="EMBL" id="VFSV01000015">
    <property type="protein sequence ID" value="TRD19800.1"/>
    <property type="molecule type" value="Genomic_DNA"/>
</dbReference>
<protein>
    <submittedName>
        <fullName evidence="3">DUF2927 domain-containing protein</fullName>
    </submittedName>
</protein>
<proteinExistence type="predicted"/>
<accession>A0A547Q066</accession>